<feature type="transmembrane region" description="Helical" evidence="2">
    <location>
        <begin position="532"/>
        <end position="551"/>
    </location>
</feature>
<feature type="region of interest" description="Disordered" evidence="1">
    <location>
        <begin position="37"/>
        <end position="70"/>
    </location>
</feature>
<organism evidence="3 4">
    <name type="scientific">Kwoniella bestiolae CBS 10118</name>
    <dbReference type="NCBI Taxonomy" id="1296100"/>
    <lineage>
        <taxon>Eukaryota</taxon>
        <taxon>Fungi</taxon>
        <taxon>Dikarya</taxon>
        <taxon>Basidiomycota</taxon>
        <taxon>Agaricomycotina</taxon>
        <taxon>Tremellomycetes</taxon>
        <taxon>Tremellales</taxon>
        <taxon>Cryptococcaceae</taxon>
        <taxon>Kwoniella</taxon>
    </lineage>
</organism>
<dbReference type="Proteomes" id="UP000092730">
    <property type="component" value="Chromosome 2"/>
</dbReference>
<dbReference type="AlphaFoldDB" id="A0AAJ8K5L9"/>
<reference evidence="3" key="1">
    <citation type="submission" date="2013-07" db="EMBL/GenBank/DDBJ databases">
        <authorList>
            <consortium name="The Broad Institute Genome Sequencing Platform"/>
            <person name="Cuomo C."/>
            <person name="Litvintseva A."/>
            <person name="Chen Y."/>
            <person name="Heitman J."/>
            <person name="Sun S."/>
            <person name="Springer D."/>
            <person name="Dromer F."/>
            <person name="Young S.K."/>
            <person name="Zeng Q."/>
            <person name="Gargeya S."/>
            <person name="Fitzgerald M."/>
            <person name="Abouelleil A."/>
            <person name="Alvarado L."/>
            <person name="Berlin A.M."/>
            <person name="Chapman S.B."/>
            <person name="Dewar J."/>
            <person name="Goldberg J."/>
            <person name="Griggs A."/>
            <person name="Gujja S."/>
            <person name="Hansen M."/>
            <person name="Howarth C."/>
            <person name="Imamovic A."/>
            <person name="Larimer J."/>
            <person name="McCowan C."/>
            <person name="Murphy C."/>
            <person name="Pearson M."/>
            <person name="Priest M."/>
            <person name="Roberts A."/>
            <person name="Saif S."/>
            <person name="Shea T."/>
            <person name="Sykes S."/>
            <person name="Wortman J."/>
            <person name="Nusbaum C."/>
            <person name="Birren B."/>
        </authorList>
    </citation>
    <scope>NUCLEOTIDE SEQUENCE</scope>
    <source>
        <strain evidence="3">CBS 10118</strain>
    </source>
</reference>
<feature type="transmembrane region" description="Helical" evidence="2">
    <location>
        <begin position="378"/>
        <end position="400"/>
    </location>
</feature>
<name>A0AAJ8K5L9_9TREE</name>
<keyword evidence="2" id="KW-0812">Transmembrane</keyword>
<keyword evidence="2" id="KW-1133">Transmembrane helix</keyword>
<evidence type="ECO:0000256" key="1">
    <source>
        <dbReference type="SAM" id="MobiDB-lite"/>
    </source>
</evidence>
<dbReference type="PANTHER" id="PTHR42101">
    <property type="entry name" value="CHROMOSOME 16, WHOLE GENOME SHOTGUN SEQUENCE"/>
    <property type="match status" value="1"/>
</dbReference>
<evidence type="ECO:0000256" key="2">
    <source>
        <dbReference type="SAM" id="Phobius"/>
    </source>
</evidence>
<dbReference type="EMBL" id="CP144542">
    <property type="protein sequence ID" value="WVW81556.1"/>
    <property type="molecule type" value="Genomic_DNA"/>
</dbReference>
<evidence type="ECO:0000313" key="3">
    <source>
        <dbReference type="EMBL" id="WVW81556.1"/>
    </source>
</evidence>
<feature type="transmembrane region" description="Helical" evidence="2">
    <location>
        <begin position="613"/>
        <end position="636"/>
    </location>
</feature>
<evidence type="ECO:0000313" key="4">
    <source>
        <dbReference type="Proteomes" id="UP000092730"/>
    </source>
</evidence>
<feature type="transmembrane region" description="Helical" evidence="2">
    <location>
        <begin position="99"/>
        <end position="118"/>
    </location>
</feature>
<dbReference type="PANTHER" id="PTHR42101:SF1">
    <property type="entry name" value="LOW TEMPERATURE REQUIREMENT A"/>
    <property type="match status" value="1"/>
</dbReference>
<reference evidence="3" key="2">
    <citation type="submission" date="2024-02" db="EMBL/GenBank/DDBJ databases">
        <title>Comparative genomics of Cryptococcus and Kwoniella reveals pathogenesis evolution and contrasting modes of karyotype evolution via chromosome fusion or intercentromeric recombination.</title>
        <authorList>
            <person name="Coelho M.A."/>
            <person name="David-Palma M."/>
            <person name="Shea T."/>
            <person name="Bowers K."/>
            <person name="McGinley-Smith S."/>
            <person name="Mohammad A.W."/>
            <person name="Gnirke A."/>
            <person name="Yurkov A.M."/>
            <person name="Nowrousian M."/>
            <person name="Sun S."/>
            <person name="Cuomo C.A."/>
            <person name="Heitman J."/>
        </authorList>
    </citation>
    <scope>NUCLEOTIDE SEQUENCE</scope>
    <source>
        <strain evidence="3">CBS 10118</strain>
    </source>
</reference>
<protein>
    <recommendedName>
        <fullName evidence="5">Low temperature requirement protein LtrA</fullName>
    </recommendedName>
</protein>
<dbReference type="KEGG" id="kbi:30206652"/>
<dbReference type="InterPro" id="IPR010640">
    <property type="entry name" value="Low_temperature_requirement_A"/>
</dbReference>
<keyword evidence="4" id="KW-1185">Reference proteome</keyword>
<feature type="transmembrane region" description="Helical" evidence="2">
    <location>
        <begin position="125"/>
        <end position="142"/>
    </location>
</feature>
<feature type="transmembrane region" description="Helical" evidence="2">
    <location>
        <begin position="245"/>
        <end position="264"/>
    </location>
</feature>
<dbReference type="RefSeq" id="XP_065725760.1">
    <property type="nucleotide sequence ID" value="XM_065869688.1"/>
</dbReference>
<feature type="transmembrane region" description="Helical" evidence="2">
    <location>
        <begin position="345"/>
        <end position="366"/>
    </location>
</feature>
<feature type="transmembrane region" description="Helical" evidence="2">
    <location>
        <begin position="211"/>
        <end position="233"/>
    </location>
</feature>
<evidence type="ECO:0008006" key="5">
    <source>
        <dbReference type="Google" id="ProtNLM"/>
    </source>
</evidence>
<feature type="transmembrane region" description="Helical" evidence="2">
    <location>
        <begin position="563"/>
        <end position="581"/>
    </location>
</feature>
<proteinExistence type="predicted"/>
<sequence>MMERDISCASFMEHGDANNWDSKMQIFDSPMTIAISPSSSQDALQPQTDSKNTQKSPGSSGSRDINEPKLDHCQTPFLRRPLNKVGGHWLEEKHEAPEWWSLFYDLAVVAVLTIFSTNHELNKPSAIPVFLSYYAIICWVWTSQVHYDIRYQALDGWHRAAKAVQIMTFVYMGAASGDWNPGLIRNDEAFLATKSNIRASEHRTANESFKAVLASFIISRVFLTCQYSLSAFIGSRAGRRITPHIYTIISLVISSILTIMAIVIPATSRVMSLTKVTLFYTGIGVEVFAVWFSLPSDPLGPIRTEAMAKRYGAFTLIIIGEGFISITRAFNLAISGFSITTGVTYPQVILAIMIMYLLFTFLFTRFDPSMKVDSRRALIWETLHFPMHFNLLLLLAALVVTDHYISTIEAITNGTDFSITEQRFVARYFDELYLQPDYETEISLLRNLSNTEVPGEDPTVLAYQYLGQIMFQVANNYGIELDDSMVENLQSLYTLNTTWSSNDTLRSNMQSEAFNLLRSIIQKPASASLSGILWLFPTAGIALIFCAVRAILWHRYHGISHSIVYGSWIVLGFILSCLGLLDIGSKDFDVFAETVKDELRGINPMYLLVHARIPLVVVMGFYVVAYLSSLIILRVMERRSHHISGRKQGRADISVS</sequence>
<feature type="compositionally biased region" description="Polar residues" evidence="1">
    <location>
        <begin position="37"/>
        <end position="63"/>
    </location>
</feature>
<dbReference type="Pfam" id="PF06772">
    <property type="entry name" value="LtrA"/>
    <property type="match status" value="1"/>
</dbReference>
<feature type="transmembrane region" description="Helical" evidence="2">
    <location>
        <begin position="314"/>
        <end position="339"/>
    </location>
</feature>
<accession>A0AAJ8K5L9</accession>
<gene>
    <name evidence="3" type="ORF">I302_103551</name>
</gene>
<dbReference type="GeneID" id="30206652"/>
<keyword evidence="2" id="KW-0472">Membrane</keyword>